<dbReference type="InterPro" id="IPR004919">
    <property type="entry name" value="GmrSD_N"/>
</dbReference>
<dbReference type="PANTHER" id="PTHR35149">
    <property type="entry name" value="SLL5132 PROTEIN"/>
    <property type="match status" value="1"/>
</dbReference>
<evidence type="ECO:0000313" key="2">
    <source>
        <dbReference type="EMBL" id="MFB9095710.1"/>
    </source>
</evidence>
<dbReference type="EMBL" id="JBHMEY010000009">
    <property type="protein sequence ID" value="MFB9095710.1"/>
    <property type="molecule type" value="Genomic_DNA"/>
</dbReference>
<proteinExistence type="predicted"/>
<keyword evidence="3" id="KW-1185">Reference proteome</keyword>
<sequence>MKEKEQINFFRPVSSLIGKTFIVKDYQRGYKWESKEILELLNDFNEHSENDGKYCLQPVIVRENEDGSLELIDGQQRITSLYLLLVFLKKSNNDIYYISYETRTESKEFLFHKIIELNQYVETGLKWEEFIAIDGFEKYDNVDIYHFYTVYKTIHDWFIEKDEDFKINFLEKVLNIVHVIWYDIDKSQNNTSIDVSAEEVFLNLNAGKIALTSSELIKALFILECKNNNSKEIYKLKATELALEWDQIENKLHDNSFWFFICDNDLYNDSSTKIDYIFDIVNKRGVKDGVLHSYCVYEKRFRLKEDLNWLEVKNTFNKLLEWYEDKDLYHYVGFLIVSKIKSLSSIITMSKGISKSDFKKKLLKSIDKEFEKTRKQESGSDYYVYQLENLDYRDSRKECENLLILLNINYYINNLSDNKFPFELYKLEKWSVEHINPQNPREFDNVGSIKNWLLSNKEYFTKQNKSLSISKQIEIVLIYFDKIDINDKRKLSELKFDKTKTTKLEELIEAISNELNLHGISNLALLDRNSNSKLGNKLFLEKREIILKLDQDGKYMDSKNNEKKVFIPICTKNVFSKIYTTDKNSVANSFFGKSDMDSYFEFIENQLKSFLPNLKGA</sequence>
<evidence type="ECO:0000313" key="3">
    <source>
        <dbReference type="Proteomes" id="UP001589607"/>
    </source>
</evidence>
<gene>
    <name evidence="2" type="ORF">ACFFVF_04230</name>
</gene>
<accession>A0ABV5GLF3</accession>
<protein>
    <submittedName>
        <fullName evidence="2">DUF262 domain-containing protein</fullName>
    </submittedName>
</protein>
<name>A0ABV5GLF3_9FLAO</name>
<reference evidence="2 3" key="1">
    <citation type="submission" date="2024-09" db="EMBL/GenBank/DDBJ databases">
        <authorList>
            <person name="Sun Q."/>
            <person name="Mori K."/>
        </authorList>
    </citation>
    <scope>NUCLEOTIDE SEQUENCE [LARGE SCALE GENOMIC DNA]</scope>
    <source>
        <strain evidence="2 3">CECT 7955</strain>
    </source>
</reference>
<dbReference type="RefSeq" id="WP_236454992.1">
    <property type="nucleotide sequence ID" value="NZ_CBCSGE010000004.1"/>
</dbReference>
<dbReference type="Proteomes" id="UP001589607">
    <property type="component" value="Unassembled WGS sequence"/>
</dbReference>
<evidence type="ECO:0000259" key="1">
    <source>
        <dbReference type="Pfam" id="PF03235"/>
    </source>
</evidence>
<dbReference type="Pfam" id="PF03235">
    <property type="entry name" value="GmrSD_N"/>
    <property type="match status" value="1"/>
</dbReference>
<organism evidence="2 3">
    <name type="scientific">Flavobacterium jumunjinense</name>
    <dbReference type="NCBI Taxonomy" id="998845"/>
    <lineage>
        <taxon>Bacteria</taxon>
        <taxon>Pseudomonadati</taxon>
        <taxon>Bacteroidota</taxon>
        <taxon>Flavobacteriia</taxon>
        <taxon>Flavobacteriales</taxon>
        <taxon>Flavobacteriaceae</taxon>
        <taxon>Flavobacterium</taxon>
    </lineage>
</organism>
<comment type="caution">
    <text evidence="2">The sequence shown here is derived from an EMBL/GenBank/DDBJ whole genome shotgun (WGS) entry which is preliminary data.</text>
</comment>
<dbReference type="CDD" id="cd16387">
    <property type="entry name" value="ParB_N_Srx"/>
    <property type="match status" value="1"/>
</dbReference>
<feature type="domain" description="GmrSD restriction endonucleases N-terminal" evidence="1">
    <location>
        <begin position="21"/>
        <end position="221"/>
    </location>
</feature>
<dbReference type="PANTHER" id="PTHR35149:SF1">
    <property type="entry name" value="DUF5655 DOMAIN-CONTAINING PROTEIN"/>
    <property type="match status" value="1"/>
</dbReference>